<dbReference type="Gene3D" id="1.20.58.480">
    <property type="match status" value="1"/>
</dbReference>
<dbReference type="GO" id="GO:0046872">
    <property type="term" value="F:metal ion binding"/>
    <property type="evidence" value="ECO:0007669"/>
    <property type="project" value="InterPro"/>
</dbReference>
<evidence type="ECO:0000313" key="2">
    <source>
        <dbReference type="EMBL" id="CAB5012976.1"/>
    </source>
</evidence>
<gene>
    <name evidence="1" type="ORF">UFOPK3773_00561</name>
    <name evidence="2" type="ORF">UFOPK3992_01319</name>
</gene>
<name>A0A6J7J1J3_9ZZZZ</name>
<organism evidence="1">
    <name type="scientific">freshwater metagenome</name>
    <dbReference type="NCBI Taxonomy" id="449393"/>
    <lineage>
        <taxon>unclassified sequences</taxon>
        <taxon>metagenomes</taxon>
        <taxon>ecological metagenomes</taxon>
    </lineage>
</organism>
<evidence type="ECO:0000313" key="1">
    <source>
        <dbReference type="EMBL" id="CAB4936392.1"/>
    </source>
</evidence>
<proteinExistence type="inferred from homology"/>
<dbReference type="Pfam" id="PF03301">
    <property type="entry name" value="Trp_dioxygenase"/>
    <property type="match status" value="1"/>
</dbReference>
<dbReference type="GO" id="GO:0019442">
    <property type="term" value="P:L-tryptophan catabolic process to acetyl-CoA"/>
    <property type="evidence" value="ECO:0007669"/>
    <property type="project" value="TreeGrafter"/>
</dbReference>
<dbReference type="InterPro" id="IPR037217">
    <property type="entry name" value="Trp/Indoleamine_2_3_dOase-like"/>
</dbReference>
<dbReference type="AlphaFoldDB" id="A0A6J7J1J3"/>
<dbReference type="GO" id="GO:0004833">
    <property type="term" value="F:L-tryptophan 2,3-dioxygenase activity"/>
    <property type="evidence" value="ECO:0007669"/>
    <property type="project" value="InterPro"/>
</dbReference>
<dbReference type="InterPro" id="IPR004981">
    <property type="entry name" value="Trp_2_3_dOase"/>
</dbReference>
<dbReference type="GO" id="GO:0019441">
    <property type="term" value="P:L-tryptophan catabolic process to kynurenine"/>
    <property type="evidence" value="ECO:0007669"/>
    <property type="project" value="InterPro"/>
</dbReference>
<reference evidence="1" key="1">
    <citation type="submission" date="2020-05" db="EMBL/GenBank/DDBJ databases">
        <authorList>
            <person name="Chiriac C."/>
            <person name="Salcher M."/>
            <person name="Ghai R."/>
            <person name="Kavagutti S V."/>
        </authorList>
    </citation>
    <scope>NUCLEOTIDE SEQUENCE</scope>
</reference>
<dbReference type="EMBL" id="CAFBNF010000041">
    <property type="protein sequence ID" value="CAB4936392.1"/>
    <property type="molecule type" value="Genomic_DNA"/>
</dbReference>
<accession>A0A6J7J1J3</accession>
<dbReference type="HAMAP" id="MF_01972">
    <property type="entry name" value="T23O"/>
    <property type="match status" value="1"/>
</dbReference>
<sequence length="281" mass="31876">MRKRTRTPSPDRAADEPLLTFEEGTPYDSYVGATTLATMQTLFTDEPAEMPFLVVSQIMELYFGLICFEWRRALEALRDDDLDTALIALERSCRSIDGLNAAWLSLSWMTPRDFNSFRGQLGEASGFQSAQYRRMEFLLGNKSRQMLAAHKGNPELHRDLEAALESPSLYDEVLGWLARRGHPIPADILDRALDAPYEPDDDVEAVWVAIYRDEPRPEIVLAEALTDVAQRMSEWKFWHLTAVRRTMGSKTGTGGSSGVAWLERSLSKLPFPELWTSRTEV</sequence>
<dbReference type="PANTHER" id="PTHR10138:SF0">
    <property type="entry name" value="TRYPTOPHAN 2,3-DIOXYGENASE"/>
    <property type="match status" value="1"/>
</dbReference>
<dbReference type="SUPFAM" id="SSF140959">
    <property type="entry name" value="Indolic compounds 2,3-dioxygenase-like"/>
    <property type="match status" value="1"/>
</dbReference>
<dbReference type="EMBL" id="CAFBOZ010000195">
    <property type="protein sequence ID" value="CAB5012976.1"/>
    <property type="molecule type" value="Genomic_DNA"/>
</dbReference>
<dbReference type="GO" id="GO:0020037">
    <property type="term" value="F:heme binding"/>
    <property type="evidence" value="ECO:0007669"/>
    <property type="project" value="InterPro"/>
</dbReference>
<dbReference type="PANTHER" id="PTHR10138">
    <property type="entry name" value="TRYPTOPHAN 2,3-DIOXYGENASE"/>
    <property type="match status" value="1"/>
</dbReference>
<protein>
    <submittedName>
        <fullName evidence="1">Unannotated protein</fullName>
    </submittedName>
</protein>